<reference evidence="2 15" key="1">
    <citation type="submission" date="2015-09" db="EMBL/GenBank/DDBJ databases">
        <title>Draft genome sequence of Thermus scotoductus strain K1 isolated from a geothermal spring in Nagorno-Karabakh, Armenia.</title>
        <authorList>
            <person name="Saghatelyan A."/>
            <person name="Poghosyan L."/>
            <person name="Panosyan H."/>
            <person name="Birkeland N.-K."/>
        </authorList>
    </citation>
    <scope>NUCLEOTIDE SEQUENCE [LARGE SCALE GENOMIC DNA]</scope>
    <source>
        <strain evidence="2 15">K1</strain>
    </source>
</reference>
<dbReference type="Proteomes" id="UP000288082">
    <property type="component" value="Unassembled WGS sequence"/>
</dbReference>
<evidence type="ECO:0000313" key="5">
    <source>
        <dbReference type="EMBL" id="RTH14337.1"/>
    </source>
</evidence>
<organism evidence="2 15">
    <name type="scientific">Thermus scotoductus</name>
    <dbReference type="NCBI Taxonomy" id="37636"/>
    <lineage>
        <taxon>Bacteria</taxon>
        <taxon>Thermotogati</taxon>
        <taxon>Deinococcota</taxon>
        <taxon>Deinococci</taxon>
        <taxon>Thermales</taxon>
        <taxon>Thermaceae</taxon>
        <taxon>Thermus</taxon>
    </lineage>
</organism>
<evidence type="ECO:0000256" key="1">
    <source>
        <dbReference type="SAM" id="Phobius"/>
    </source>
</evidence>
<dbReference type="Proteomes" id="UP000286910">
    <property type="component" value="Unassembled WGS sequence"/>
</dbReference>
<comment type="caution">
    <text evidence="2">The sequence shown here is derived from an EMBL/GenBank/DDBJ whole genome shotgun (WGS) entry which is preliminary data.</text>
</comment>
<evidence type="ECO:0000313" key="8">
    <source>
        <dbReference type="EMBL" id="RTH38330.1"/>
    </source>
</evidence>
<evidence type="ECO:0000313" key="7">
    <source>
        <dbReference type="EMBL" id="RTH31603.1"/>
    </source>
</evidence>
<dbReference type="Proteomes" id="UP000288073">
    <property type="component" value="Unassembled WGS sequence"/>
</dbReference>
<dbReference type="AlphaFoldDB" id="A0A0N0ZPG1"/>
<evidence type="ECO:0000313" key="21">
    <source>
        <dbReference type="Proteomes" id="UP000287439"/>
    </source>
</evidence>
<protein>
    <submittedName>
        <fullName evidence="2">Uncharacterized protein</fullName>
    </submittedName>
</protein>
<dbReference type="Proteomes" id="UP000286928">
    <property type="component" value="Unassembled WGS sequence"/>
</dbReference>
<dbReference type="EMBL" id="PEML01000022">
    <property type="protein sequence ID" value="RTI09802.1"/>
    <property type="molecule type" value="Genomic_DNA"/>
</dbReference>
<dbReference type="PATRIC" id="fig|37636.3.peg.279"/>
<dbReference type="EMBL" id="PEMD01000253">
    <property type="protein sequence ID" value="RTH31603.1"/>
    <property type="molecule type" value="Genomic_DNA"/>
</dbReference>
<evidence type="ECO:0000313" key="6">
    <source>
        <dbReference type="EMBL" id="RTH24711.1"/>
    </source>
</evidence>
<dbReference type="EMBL" id="PEMJ01000296">
    <property type="protein sequence ID" value="RTI13356.1"/>
    <property type="molecule type" value="Genomic_DNA"/>
</dbReference>
<evidence type="ECO:0000313" key="27">
    <source>
        <dbReference type="Proteomes" id="UP000288347"/>
    </source>
</evidence>
<dbReference type="EMBL" id="LJJR01000014">
    <property type="protein sequence ID" value="KPD31563.1"/>
    <property type="molecule type" value="Genomic_DNA"/>
</dbReference>
<evidence type="ECO:0000313" key="22">
    <source>
        <dbReference type="Proteomes" id="UP000287467"/>
    </source>
</evidence>
<accession>A0A0N0ZPG1</accession>
<keyword evidence="1" id="KW-1133">Transmembrane helix</keyword>
<dbReference type="EMBL" id="PELZ01000111">
    <property type="protein sequence ID" value="RTH38330.1"/>
    <property type="molecule type" value="Genomic_DNA"/>
</dbReference>
<evidence type="ECO:0000313" key="18">
    <source>
        <dbReference type="Proteomes" id="UP000286928"/>
    </source>
</evidence>
<gene>
    <name evidence="2" type="ORF">AN926_06100</name>
    <name evidence="14" type="ORF">CSW14_13195</name>
    <name evidence="13" type="ORF">CSW23_07420</name>
    <name evidence="10" type="ORF">CSW25_01110</name>
    <name evidence="12" type="ORF">CSW27_08525</name>
    <name evidence="9" type="ORF">CSW29_02945</name>
    <name evidence="11" type="ORF">CSW30_03295</name>
    <name evidence="7" type="ORF">CSW33_07585</name>
    <name evidence="8" type="ORF">CSW37_04520</name>
    <name evidence="6" type="ORF">CSW40_08030</name>
    <name evidence="5" type="ORF">CSW41_12340</name>
    <name evidence="4" type="ORF">CSW45_02190</name>
    <name evidence="3" type="ORF">CSW50_04745</name>
</gene>
<evidence type="ECO:0000313" key="23">
    <source>
        <dbReference type="Proteomes" id="UP000287962"/>
    </source>
</evidence>
<dbReference type="Proteomes" id="UP000287173">
    <property type="component" value="Unassembled WGS sequence"/>
</dbReference>
<evidence type="ECO:0000313" key="19">
    <source>
        <dbReference type="Proteomes" id="UP000287155"/>
    </source>
</evidence>
<evidence type="ECO:0000313" key="13">
    <source>
        <dbReference type="EMBL" id="RTI16416.1"/>
    </source>
</evidence>
<evidence type="ECO:0000313" key="14">
    <source>
        <dbReference type="EMBL" id="RTI48095.1"/>
    </source>
</evidence>
<dbReference type="Proteomes" id="UP000287467">
    <property type="component" value="Unassembled WGS sequence"/>
</dbReference>
<evidence type="ECO:0000313" key="4">
    <source>
        <dbReference type="EMBL" id="RTH06193.1"/>
    </source>
</evidence>
<evidence type="ECO:0000313" key="20">
    <source>
        <dbReference type="Proteomes" id="UP000287173"/>
    </source>
</evidence>
<proteinExistence type="predicted"/>
<keyword evidence="1" id="KW-0472">Membrane</keyword>
<dbReference type="EMBL" id="PELW01000222">
    <property type="protein sequence ID" value="RTH24711.1"/>
    <property type="molecule type" value="Genomic_DNA"/>
</dbReference>
<evidence type="ECO:0000313" key="16">
    <source>
        <dbReference type="Proteomes" id="UP000286712"/>
    </source>
</evidence>
<keyword evidence="1" id="KW-0812">Transmembrane</keyword>
<dbReference type="EMBL" id="PELV01000410">
    <property type="protein sequence ID" value="RTH14337.1"/>
    <property type="molecule type" value="Genomic_DNA"/>
</dbReference>
<dbReference type="EMBL" id="PELR01000044">
    <property type="protein sequence ID" value="RTH06193.1"/>
    <property type="molecule type" value="Genomic_DNA"/>
</dbReference>
<dbReference type="Proteomes" id="UP000286712">
    <property type="component" value="Unassembled WGS sequence"/>
</dbReference>
<reference evidence="10" key="2">
    <citation type="submission" date="2017-10" db="EMBL/GenBank/DDBJ databases">
        <authorList>
            <person name="Wilpiszeski R.L."/>
            <person name="Zhidan Z."/>
            <person name="House C.H."/>
        </authorList>
    </citation>
    <scope>NUCLEOTIDE SEQUENCE</scope>
    <source>
        <strain evidence="10">12_S12</strain>
    </source>
</reference>
<name>A0A0N0ZPG1_THESC</name>
<dbReference type="Proteomes" id="UP000287962">
    <property type="component" value="Unassembled WGS sequence"/>
</dbReference>
<dbReference type="Proteomes" id="UP000288051">
    <property type="component" value="Unassembled WGS sequence"/>
</dbReference>
<dbReference type="EMBL" id="PELM01000111">
    <property type="protein sequence ID" value="RTH03624.1"/>
    <property type="molecule type" value="Genomic_DNA"/>
</dbReference>
<reference evidence="16 17" key="3">
    <citation type="journal article" date="2019" name="Extremophiles">
        <title>Biogeography of thermophiles and predominance of Thermus scotoductus in domestic water heaters.</title>
        <authorList>
            <person name="Wilpiszeski R.L."/>
            <person name="Zhang Z."/>
            <person name="House C.H."/>
        </authorList>
    </citation>
    <scope>NUCLEOTIDE SEQUENCE [LARGE SCALE GENOMIC DNA]</scope>
    <source>
        <strain evidence="13 25">10_S10</strain>
        <strain evidence="10 23">12_S12</strain>
        <strain evidence="12 19">14_S14</strain>
        <strain evidence="9 27">16_S16</strain>
        <strain evidence="11 20">17_S17</strain>
        <strain evidence="14 22">1_S1</strain>
        <strain evidence="7 18">20_S20</strain>
        <strain evidence="8 24">24_S24</strain>
        <strain evidence="6 16">27_S27</strain>
        <strain evidence="5 21">28_S28</strain>
        <strain evidence="4 17">32_S32</strain>
        <strain evidence="3 26">38_S38</strain>
    </source>
</reference>
<evidence type="ECO:0000313" key="9">
    <source>
        <dbReference type="EMBL" id="RTI02191.1"/>
    </source>
</evidence>
<dbReference type="Proteomes" id="UP000053099">
    <property type="component" value="Unassembled WGS sequence"/>
</dbReference>
<evidence type="ECO:0000313" key="10">
    <source>
        <dbReference type="EMBL" id="RTI09802.1"/>
    </source>
</evidence>
<sequence>MRLPWYLPLLLLFFALVGLGVLGILWLLAVLGVGVGVFWMAWERLRRRLFGPRWRRLPPP</sequence>
<evidence type="ECO:0000313" key="11">
    <source>
        <dbReference type="EMBL" id="RTI10859.1"/>
    </source>
</evidence>
<evidence type="ECO:0000313" key="25">
    <source>
        <dbReference type="Proteomes" id="UP000288073"/>
    </source>
</evidence>
<dbReference type="EMBL" id="PEMH01000066">
    <property type="protein sequence ID" value="RTI02191.1"/>
    <property type="molecule type" value="Genomic_DNA"/>
</dbReference>
<evidence type="ECO:0000313" key="15">
    <source>
        <dbReference type="Proteomes" id="UP000053099"/>
    </source>
</evidence>
<keyword evidence="23" id="KW-1185">Reference proteome</keyword>
<dbReference type="EMBL" id="PEMW01000468">
    <property type="protein sequence ID" value="RTI48095.1"/>
    <property type="molecule type" value="Genomic_DNA"/>
</dbReference>
<dbReference type="Proteomes" id="UP000287155">
    <property type="component" value="Unassembled WGS sequence"/>
</dbReference>
<evidence type="ECO:0000313" key="26">
    <source>
        <dbReference type="Proteomes" id="UP000288082"/>
    </source>
</evidence>
<evidence type="ECO:0000313" key="12">
    <source>
        <dbReference type="EMBL" id="RTI13356.1"/>
    </source>
</evidence>
<evidence type="ECO:0000313" key="2">
    <source>
        <dbReference type="EMBL" id="KPD31563.1"/>
    </source>
</evidence>
<feature type="transmembrane region" description="Helical" evidence="1">
    <location>
        <begin position="6"/>
        <end position="39"/>
    </location>
</feature>
<dbReference type="Proteomes" id="UP000287439">
    <property type="component" value="Unassembled WGS sequence"/>
</dbReference>
<dbReference type="EMBL" id="PEMN01000222">
    <property type="protein sequence ID" value="RTI16416.1"/>
    <property type="molecule type" value="Genomic_DNA"/>
</dbReference>
<dbReference type="Proteomes" id="UP000288347">
    <property type="component" value="Unassembled WGS sequence"/>
</dbReference>
<evidence type="ECO:0000313" key="3">
    <source>
        <dbReference type="EMBL" id="RTH03624.1"/>
    </source>
</evidence>
<evidence type="ECO:0000313" key="17">
    <source>
        <dbReference type="Proteomes" id="UP000286910"/>
    </source>
</evidence>
<evidence type="ECO:0000313" key="24">
    <source>
        <dbReference type="Proteomes" id="UP000288051"/>
    </source>
</evidence>
<dbReference type="GeneID" id="93867111"/>
<dbReference type="EMBL" id="PEMG01000066">
    <property type="protein sequence ID" value="RTI10859.1"/>
    <property type="molecule type" value="Genomic_DNA"/>
</dbReference>
<dbReference type="RefSeq" id="WP_019551117.1">
    <property type="nucleotide sequence ID" value="NZ_DAHVNI010000038.1"/>
</dbReference>